<sequence length="140" mass="14534">MSGTPAALAAAARRVHSGGPWEERFGYCRAVARGPLVAVSGSTATVGGAVTQVGDAHGQARTAFGIALAALAELGLGAEHVLRTRMYLTDIDRDSDAVGRAHAEFFAANPPAASMVQVARLIHPDHLVEVELDAWNPEAP</sequence>
<dbReference type="RefSeq" id="WP_106245714.1">
    <property type="nucleotide sequence ID" value="NZ_PVZC01000004.1"/>
</dbReference>
<dbReference type="EMBL" id="PVZC01000004">
    <property type="protein sequence ID" value="PRX98518.1"/>
    <property type="molecule type" value="Genomic_DNA"/>
</dbReference>
<proteinExistence type="predicted"/>
<dbReference type="PANTHER" id="PTHR43857:SF1">
    <property type="entry name" value="YJGH FAMILY PROTEIN"/>
    <property type="match status" value="1"/>
</dbReference>
<dbReference type="OrthoDB" id="9799840at2"/>
<dbReference type="InterPro" id="IPR035959">
    <property type="entry name" value="RutC-like_sf"/>
</dbReference>
<comment type="caution">
    <text evidence="1">The sequence shown here is derived from an EMBL/GenBank/DDBJ whole genome shotgun (WGS) entry which is preliminary data.</text>
</comment>
<dbReference type="InterPro" id="IPR006175">
    <property type="entry name" value="YjgF/YER057c/UK114"/>
</dbReference>
<evidence type="ECO:0000313" key="1">
    <source>
        <dbReference type="EMBL" id="PRX98518.1"/>
    </source>
</evidence>
<reference evidence="1 2" key="1">
    <citation type="submission" date="2018-03" db="EMBL/GenBank/DDBJ databases">
        <title>Genomic Encyclopedia of Archaeal and Bacterial Type Strains, Phase II (KMG-II): from individual species to whole genera.</title>
        <authorList>
            <person name="Goeker M."/>
        </authorList>
    </citation>
    <scope>NUCLEOTIDE SEQUENCE [LARGE SCALE GENOMIC DNA]</scope>
    <source>
        <strain evidence="1 2">DSM 45601</strain>
    </source>
</reference>
<dbReference type="Pfam" id="PF01042">
    <property type="entry name" value="Ribonuc_L-PSP"/>
    <property type="match status" value="1"/>
</dbReference>
<evidence type="ECO:0000313" key="2">
    <source>
        <dbReference type="Proteomes" id="UP000237846"/>
    </source>
</evidence>
<gene>
    <name evidence="1" type="ORF">CLV72_10495</name>
</gene>
<dbReference type="Gene3D" id="3.30.1330.40">
    <property type="entry name" value="RutC-like"/>
    <property type="match status" value="1"/>
</dbReference>
<dbReference type="AlphaFoldDB" id="A0A2T0Q3Z0"/>
<dbReference type="Proteomes" id="UP000237846">
    <property type="component" value="Unassembled WGS sequence"/>
</dbReference>
<dbReference type="SUPFAM" id="SSF55298">
    <property type="entry name" value="YjgF-like"/>
    <property type="match status" value="1"/>
</dbReference>
<protein>
    <submittedName>
        <fullName evidence="1">Enamine deaminase RidA (YjgF/YER057c/UK114 family)</fullName>
    </submittedName>
</protein>
<accession>A0A2T0Q3Z0</accession>
<name>A0A2T0Q3Z0_9ACTN</name>
<keyword evidence="2" id="KW-1185">Reference proteome</keyword>
<dbReference type="PANTHER" id="PTHR43857">
    <property type="entry name" value="BLR7761 PROTEIN"/>
    <property type="match status" value="1"/>
</dbReference>
<organism evidence="1 2">
    <name type="scientific">Allonocardiopsis opalescens</name>
    <dbReference type="NCBI Taxonomy" id="1144618"/>
    <lineage>
        <taxon>Bacteria</taxon>
        <taxon>Bacillati</taxon>
        <taxon>Actinomycetota</taxon>
        <taxon>Actinomycetes</taxon>
        <taxon>Streptosporangiales</taxon>
        <taxon>Allonocardiopsis</taxon>
    </lineage>
</organism>